<keyword evidence="8" id="KW-1133">Transmembrane helix</keyword>
<keyword evidence="8" id="KW-0472">Membrane</keyword>
<dbReference type="EMBL" id="RPHB01000001">
    <property type="protein sequence ID" value="MBW3466335.1"/>
    <property type="molecule type" value="Genomic_DNA"/>
</dbReference>
<feature type="transmembrane region" description="Helical" evidence="8">
    <location>
        <begin position="60"/>
        <end position="79"/>
    </location>
</feature>
<keyword evidence="8" id="KW-0812">Transmembrane</keyword>
<keyword evidence="7" id="KW-0234">DNA repair</keyword>
<dbReference type="GO" id="GO:0016787">
    <property type="term" value="F:hydrolase activity"/>
    <property type="evidence" value="ECO:0007669"/>
    <property type="project" value="UniProtKB-KW"/>
</dbReference>
<dbReference type="CDD" id="cd09084">
    <property type="entry name" value="EEP-2"/>
    <property type="match status" value="1"/>
</dbReference>
<dbReference type="GO" id="GO:0046872">
    <property type="term" value="F:metal ion binding"/>
    <property type="evidence" value="ECO:0007669"/>
    <property type="project" value="UniProtKB-KW"/>
</dbReference>
<keyword evidence="4" id="KW-0227">DNA damage</keyword>
<evidence type="ECO:0000256" key="5">
    <source>
        <dbReference type="ARBA" id="ARBA00022801"/>
    </source>
</evidence>
<dbReference type="InterPro" id="IPR051547">
    <property type="entry name" value="TDP2-like"/>
</dbReference>
<evidence type="ECO:0000256" key="4">
    <source>
        <dbReference type="ARBA" id="ARBA00022763"/>
    </source>
</evidence>
<dbReference type="GO" id="GO:0006281">
    <property type="term" value="P:DNA repair"/>
    <property type="evidence" value="ECO:0007669"/>
    <property type="project" value="UniProtKB-KW"/>
</dbReference>
<dbReference type="PANTHER" id="PTHR15822:SF4">
    <property type="entry name" value="TYROSYL-DNA PHOSPHODIESTERASE 2"/>
    <property type="match status" value="1"/>
</dbReference>
<evidence type="ECO:0000256" key="6">
    <source>
        <dbReference type="ARBA" id="ARBA00022842"/>
    </source>
</evidence>
<evidence type="ECO:0000256" key="2">
    <source>
        <dbReference type="ARBA" id="ARBA00022722"/>
    </source>
</evidence>
<evidence type="ECO:0000256" key="8">
    <source>
        <dbReference type="SAM" id="Phobius"/>
    </source>
</evidence>
<dbReference type="Proteomes" id="UP000727490">
    <property type="component" value="Unassembled WGS sequence"/>
</dbReference>
<name>A0A951IQN2_9BACT</name>
<dbReference type="PANTHER" id="PTHR15822">
    <property type="entry name" value="TRAF AND TNF RECEPTOR-ASSOCIATED PROTEIN"/>
    <property type="match status" value="1"/>
</dbReference>
<sequence>MVRFITSLFFIFSLTLFYSVYISPAFFPYIGLITLTIPVLLVINAFLFISLLFSKRWLSILPLIALVLGWKFVGVTFQVPSQNNAISEDGLSVLSYNVALFAFKRDKDTPANPQNVLKWLQDHEADIKCIQEFYQDYSTPSRNAIKILGTESGYEHTYQIIEGNPRNKSYGMAIFSRYPIVNEGRVFDTKRNNGVIFADIKVDKDTIRIYNAHLESMSIQSETLNNLDGIKENYRETLGKLKRGQVTRASQLGILEEHMKNSPYVNILVGDFNDVPYSYTYFTLRKFMENAFESAGSGFGFTYNKVLFFLRIDNIFYEKPLKALRFKTHKEVDYSDHYPISAMFDWQKPLRKKQDPEDQ</sequence>
<keyword evidence="6" id="KW-0460">Magnesium</keyword>
<dbReference type="AlphaFoldDB" id="A0A951IQN2"/>
<reference evidence="10 11" key="1">
    <citation type="journal article" date="2020" name="Syst. Appl. Microbiol.">
        <title>Arthrospiribacter ruber gen. nov., sp. nov., a novel bacterium isolated from Arthrospira cultures.</title>
        <authorList>
            <person name="Waleron M."/>
            <person name="Misztak A."/>
            <person name="Waleron M.M."/>
            <person name="Furmaniak M."/>
            <person name="Mrozik A."/>
            <person name="Waleron K."/>
        </authorList>
    </citation>
    <scope>NUCLEOTIDE SEQUENCE [LARGE SCALE GENOMIC DNA]</scope>
    <source>
        <strain evidence="10 11">DPMB0001</strain>
    </source>
</reference>
<keyword evidence="3" id="KW-0479">Metal-binding</keyword>
<evidence type="ECO:0000256" key="7">
    <source>
        <dbReference type="ARBA" id="ARBA00023204"/>
    </source>
</evidence>
<keyword evidence="5" id="KW-0378">Hydrolase</keyword>
<evidence type="ECO:0000259" key="9">
    <source>
        <dbReference type="Pfam" id="PF03372"/>
    </source>
</evidence>
<dbReference type="Pfam" id="PF03372">
    <property type="entry name" value="Exo_endo_phos"/>
    <property type="match status" value="1"/>
</dbReference>
<keyword evidence="10" id="KW-0255">Endonuclease</keyword>
<accession>A0A951IQN2</accession>
<feature type="domain" description="Endonuclease/exonuclease/phosphatase" evidence="9">
    <location>
        <begin position="94"/>
        <end position="337"/>
    </location>
</feature>
<dbReference type="GO" id="GO:0004519">
    <property type="term" value="F:endonuclease activity"/>
    <property type="evidence" value="ECO:0007669"/>
    <property type="project" value="UniProtKB-KW"/>
</dbReference>
<dbReference type="InterPro" id="IPR005135">
    <property type="entry name" value="Endo/exonuclease/phosphatase"/>
</dbReference>
<keyword evidence="11" id="KW-1185">Reference proteome</keyword>
<feature type="transmembrane region" description="Helical" evidence="8">
    <location>
        <begin position="29"/>
        <end position="53"/>
    </location>
</feature>
<evidence type="ECO:0000256" key="1">
    <source>
        <dbReference type="ARBA" id="ARBA00001946"/>
    </source>
</evidence>
<comment type="caution">
    <text evidence="10">The sequence shown here is derived from an EMBL/GenBank/DDBJ whole genome shotgun (WGS) entry which is preliminary data.</text>
</comment>
<proteinExistence type="predicted"/>
<dbReference type="RefSeq" id="WP_219286115.1">
    <property type="nucleotide sequence ID" value="NZ_RPHB01000001.1"/>
</dbReference>
<keyword evidence="2" id="KW-0540">Nuclease</keyword>
<evidence type="ECO:0000313" key="10">
    <source>
        <dbReference type="EMBL" id="MBW3466335.1"/>
    </source>
</evidence>
<evidence type="ECO:0000313" key="11">
    <source>
        <dbReference type="Proteomes" id="UP000727490"/>
    </source>
</evidence>
<gene>
    <name evidence="10" type="ORF">EGN73_00720</name>
</gene>
<organism evidence="10 11">
    <name type="scientific">Arthrospiribacter ruber</name>
    <dbReference type="NCBI Taxonomy" id="2487934"/>
    <lineage>
        <taxon>Bacteria</taxon>
        <taxon>Pseudomonadati</taxon>
        <taxon>Bacteroidota</taxon>
        <taxon>Cytophagia</taxon>
        <taxon>Cytophagales</taxon>
        <taxon>Cyclobacteriaceae</taxon>
        <taxon>Arthrospiribacter</taxon>
    </lineage>
</organism>
<evidence type="ECO:0000256" key="3">
    <source>
        <dbReference type="ARBA" id="ARBA00022723"/>
    </source>
</evidence>
<comment type="cofactor">
    <cofactor evidence="1">
        <name>Mg(2+)</name>
        <dbReference type="ChEBI" id="CHEBI:18420"/>
    </cofactor>
</comment>
<protein>
    <submittedName>
        <fullName evidence="10">Endonuclease</fullName>
    </submittedName>
</protein>